<dbReference type="EMBL" id="JABAEB010000011">
    <property type="protein sequence ID" value="NLQ24615.1"/>
    <property type="molecule type" value="Genomic_DNA"/>
</dbReference>
<reference evidence="6 7" key="1">
    <citation type="submission" date="2020-04" db="EMBL/GenBank/DDBJ databases">
        <title>The first description of lens atrophy caused by putative novel Shewanella sp. that is a new emerging pathogen for cultured rainbow trout?</title>
        <authorList>
            <person name="Saticioglu I.B."/>
            <person name="Duman M."/>
            <person name="Altun S."/>
        </authorList>
    </citation>
    <scope>NUCLEOTIDE SEQUENCE [LARGE SCALE GENOMIC DNA]</scope>
    <source>
        <strain evidence="6 7">S-1</strain>
    </source>
</reference>
<dbReference type="PANTHER" id="PTHR30349:SF41">
    <property type="entry name" value="INTEGRASE_RECOMBINASE PROTEIN MJ0367-RELATED"/>
    <property type="match status" value="1"/>
</dbReference>
<feature type="domain" description="Tyr recombinase" evidence="5">
    <location>
        <begin position="207"/>
        <end position="409"/>
    </location>
</feature>
<sequence length="452" mass="52362">MHLSALDLTNAPLCKFFAKQHQKLTMSKQVERHDISDELYIYLQDNSERWYARTKVAGKWHARATKQKEKEKAIGMAYRIQMEFQFMADRNLLVSSKRFRDVAEKAISAMEEALDNETAPLNYKTYIQVLRKYHIPFFDRTYITSIDSEKLREFDKWRIEQFDRVPAKSTLLNHNAAMQLVFKEAVDHKWMLAAQVPSLSTKGAESQRRAHFSHEEYEKAFDAVLALEQNSRKEKTRQIRELLIDYMEFAVYTGIRPGTEMEHLTWGDIQMESKEHDVVFSITVTKGKTVKHTGTREVICRDEIFSSVNALRDRFPNRKPSDKLFRLADGSTTNELGKAFEKAISEAGLKSSPHGVRTLYSLRHTYITWQLMSGNVSMEVLAKQCGTSIAMIEQHYSHVTPKMYSKELSGVDLGKGGPVAKEKSITRKRIIDTKRSALFKEWHLNYKQRGCI</sequence>
<evidence type="ECO:0000313" key="7">
    <source>
        <dbReference type="Proteomes" id="UP000527352"/>
    </source>
</evidence>
<dbReference type="InterPro" id="IPR002104">
    <property type="entry name" value="Integrase_catalytic"/>
</dbReference>
<protein>
    <submittedName>
        <fullName evidence="6">Site-specific integrase</fullName>
    </submittedName>
</protein>
<dbReference type="SUPFAM" id="SSF56349">
    <property type="entry name" value="DNA breaking-rejoining enzymes"/>
    <property type="match status" value="1"/>
</dbReference>
<evidence type="ECO:0000256" key="4">
    <source>
        <dbReference type="ARBA" id="ARBA00023172"/>
    </source>
</evidence>
<evidence type="ECO:0000259" key="5">
    <source>
        <dbReference type="PROSITE" id="PS51898"/>
    </source>
</evidence>
<gene>
    <name evidence="6" type="ORF">HGO26_17230</name>
</gene>
<keyword evidence="2" id="KW-0229">DNA integration</keyword>
<dbReference type="InterPro" id="IPR013762">
    <property type="entry name" value="Integrase-like_cat_sf"/>
</dbReference>
<evidence type="ECO:0000256" key="3">
    <source>
        <dbReference type="ARBA" id="ARBA00023125"/>
    </source>
</evidence>
<organism evidence="6 7">
    <name type="scientific">Shewanella oncorhynchi</name>
    <dbReference type="NCBI Taxonomy" id="2726434"/>
    <lineage>
        <taxon>Bacteria</taxon>
        <taxon>Pseudomonadati</taxon>
        <taxon>Pseudomonadota</taxon>
        <taxon>Gammaproteobacteria</taxon>
        <taxon>Alteromonadales</taxon>
        <taxon>Shewanellaceae</taxon>
        <taxon>Shewanella</taxon>
    </lineage>
</organism>
<evidence type="ECO:0000313" key="6">
    <source>
        <dbReference type="EMBL" id="NLQ24615.1"/>
    </source>
</evidence>
<name>A0ABX1KW60_9GAMM</name>
<accession>A0ABX1KW60</accession>
<dbReference type="CDD" id="cd00397">
    <property type="entry name" value="DNA_BRE_C"/>
    <property type="match status" value="1"/>
</dbReference>
<evidence type="ECO:0000256" key="1">
    <source>
        <dbReference type="ARBA" id="ARBA00008857"/>
    </source>
</evidence>
<dbReference type="Gene3D" id="1.10.443.10">
    <property type="entry name" value="Intergrase catalytic core"/>
    <property type="match status" value="1"/>
</dbReference>
<keyword evidence="4" id="KW-0233">DNA recombination</keyword>
<proteinExistence type="inferred from homology"/>
<keyword evidence="7" id="KW-1185">Reference proteome</keyword>
<comment type="caution">
    <text evidence="6">The sequence shown here is derived from an EMBL/GenBank/DDBJ whole genome shotgun (WGS) entry which is preliminary data.</text>
</comment>
<evidence type="ECO:0000256" key="2">
    <source>
        <dbReference type="ARBA" id="ARBA00022908"/>
    </source>
</evidence>
<dbReference type="PROSITE" id="PS51898">
    <property type="entry name" value="TYR_RECOMBINASE"/>
    <property type="match status" value="1"/>
</dbReference>
<dbReference type="InterPro" id="IPR011010">
    <property type="entry name" value="DNA_brk_join_enz"/>
</dbReference>
<dbReference type="InterPro" id="IPR050090">
    <property type="entry name" value="Tyrosine_recombinase_XerCD"/>
</dbReference>
<dbReference type="PANTHER" id="PTHR30349">
    <property type="entry name" value="PHAGE INTEGRASE-RELATED"/>
    <property type="match status" value="1"/>
</dbReference>
<dbReference type="Proteomes" id="UP000527352">
    <property type="component" value="Unassembled WGS sequence"/>
</dbReference>
<keyword evidence="3" id="KW-0238">DNA-binding</keyword>
<comment type="similarity">
    <text evidence="1">Belongs to the 'phage' integrase family.</text>
</comment>